<dbReference type="InterPro" id="IPR011333">
    <property type="entry name" value="SKP1/BTB/POZ_sf"/>
</dbReference>
<dbReference type="PANTHER" id="PTHR47843:SF2">
    <property type="entry name" value="BTB DOMAIN-CONTAINING PROTEIN"/>
    <property type="match status" value="1"/>
</dbReference>
<comment type="caution">
    <text evidence="2">The sequence shown here is derived from an EMBL/GenBank/DDBJ whole genome shotgun (WGS) entry which is preliminary data.</text>
</comment>
<evidence type="ECO:0000259" key="1">
    <source>
        <dbReference type="PROSITE" id="PS50097"/>
    </source>
</evidence>
<keyword evidence="3" id="KW-1185">Reference proteome</keyword>
<dbReference type="Proteomes" id="UP001357485">
    <property type="component" value="Unassembled WGS sequence"/>
</dbReference>
<sequence>MAFASMTDVLPHGTISGMIRCACPTVTRSPPASVYDTIVHISVGQPAKIFAIHKGLLCHYSTYFQSAFNGNWVEADDTARRVEGEDVEVFQIFHDWLYNRRLFDPDEAVPGNLSLTGFVLCRVFLFADRRGVTALKNATINALYLYYAEDRPPYPDEAVRYVYENTTESSALRRVLVDLVTYMFPKLVNYLQWVDDDKLPLTEYMRDLVVAFDRSYMHHGIMYLNNSDMQAMDRAPYFEGESQLLYVGQCVHGVSSPYD</sequence>
<dbReference type="PANTHER" id="PTHR47843">
    <property type="entry name" value="BTB DOMAIN-CONTAINING PROTEIN-RELATED"/>
    <property type="match status" value="1"/>
</dbReference>
<accession>A0ABR0KRZ0</accession>
<proteinExistence type="predicted"/>
<reference evidence="2 3" key="1">
    <citation type="submission" date="2023-08" db="EMBL/GenBank/DDBJ databases">
        <title>Black Yeasts Isolated from many extreme environments.</title>
        <authorList>
            <person name="Coleine C."/>
            <person name="Stajich J.E."/>
            <person name="Selbmann L."/>
        </authorList>
    </citation>
    <scope>NUCLEOTIDE SEQUENCE [LARGE SCALE GENOMIC DNA]</scope>
    <source>
        <strain evidence="2 3">CCFEE 536</strain>
    </source>
</reference>
<dbReference type="Pfam" id="PF00651">
    <property type="entry name" value="BTB"/>
    <property type="match status" value="1"/>
</dbReference>
<dbReference type="PROSITE" id="PS50097">
    <property type="entry name" value="BTB"/>
    <property type="match status" value="1"/>
</dbReference>
<dbReference type="InterPro" id="IPR000210">
    <property type="entry name" value="BTB/POZ_dom"/>
</dbReference>
<evidence type="ECO:0000313" key="2">
    <source>
        <dbReference type="EMBL" id="KAK5122008.1"/>
    </source>
</evidence>
<dbReference type="CDD" id="cd18186">
    <property type="entry name" value="BTB_POZ_ZBTB_KLHL-like"/>
    <property type="match status" value="1"/>
</dbReference>
<dbReference type="EMBL" id="JAVRRA010025143">
    <property type="protein sequence ID" value="KAK5122008.1"/>
    <property type="molecule type" value="Genomic_DNA"/>
</dbReference>
<dbReference type="Gene3D" id="3.30.710.10">
    <property type="entry name" value="Potassium Channel Kv1.1, Chain A"/>
    <property type="match status" value="1"/>
</dbReference>
<protein>
    <recommendedName>
        <fullName evidence="1">BTB domain-containing protein</fullName>
    </recommendedName>
</protein>
<evidence type="ECO:0000313" key="3">
    <source>
        <dbReference type="Proteomes" id="UP001357485"/>
    </source>
</evidence>
<feature type="domain" description="BTB" evidence="1">
    <location>
        <begin position="35"/>
        <end position="106"/>
    </location>
</feature>
<organism evidence="2 3">
    <name type="scientific">Cryomyces antarcticus</name>
    <dbReference type="NCBI Taxonomy" id="329879"/>
    <lineage>
        <taxon>Eukaryota</taxon>
        <taxon>Fungi</taxon>
        <taxon>Dikarya</taxon>
        <taxon>Ascomycota</taxon>
        <taxon>Pezizomycotina</taxon>
        <taxon>Dothideomycetes</taxon>
        <taxon>Dothideomycetes incertae sedis</taxon>
        <taxon>Cryomyces</taxon>
    </lineage>
</organism>
<dbReference type="SUPFAM" id="SSF54695">
    <property type="entry name" value="POZ domain"/>
    <property type="match status" value="1"/>
</dbReference>
<name>A0ABR0KRZ0_9PEZI</name>
<gene>
    <name evidence="2" type="ORF">LTR16_004194</name>
</gene>